<reference evidence="4 5" key="1">
    <citation type="submission" date="2020-08" db="EMBL/GenBank/DDBJ databases">
        <title>Above-ground endophytic microbial communities from plants in different locations in the United States.</title>
        <authorList>
            <person name="Frank C."/>
        </authorList>
    </citation>
    <scope>NUCLEOTIDE SEQUENCE [LARGE SCALE GENOMIC DNA]</scope>
    <source>
        <strain evidence="4 5">WP4_2_2</strain>
    </source>
</reference>
<feature type="compositionally biased region" description="Polar residues" evidence="1">
    <location>
        <begin position="1"/>
        <end position="18"/>
    </location>
</feature>
<evidence type="ECO:0000256" key="2">
    <source>
        <dbReference type="SAM" id="Phobius"/>
    </source>
</evidence>
<sequence>MITLTLGRNTRPPTNPVSGMTRPDDVSMRDLLHDTALLVTSLSAGGTVENAARFRERCTQLVAQFADAVARENYPEDVRHEALLAQCGLLDEVALRNLPEDARTAWELHPMQVERFSIHDAGRRVIDAIEMHLHDQSPDAGLLECYAAILSMGFMGRYAREGETKRAALIAALDTRLQTLRTTVDEPFVTDAAGLRLAGKLRQFAPWISVAIGFLVVLTVWSMGSRMLDTQLAQIIPAKVETGGVRP</sequence>
<protein>
    <submittedName>
        <fullName evidence="4">Type VI secretion system protein ImpK</fullName>
    </submittedName>
</protein>
<dbReference type="InterPro" id="IPR038522">
    <property type="entry name" value="T4/T6SS_DotU_sf"/>
</dbReference>
<dbReference type="NCBIfam" id="TIGR03349">
    <property type="entry name" value="IV_VI_DotU"/>
    <property type="match status" value="1"/>
</dbReference>
<dbReference type="Pfam" id="PF09850">
    <property type="entry name" value="DotU"/>
    <property type="match status" value="1"/>
</dbReference>
<dbReference type="Proteomes" id="UP000571554">
    <property type="component" value="Unassembled WGS sequence"/>
</dbReference>
<dbReference type="AlphaFoldDB" id="A0A7W9U370"/>
<keyword evidence="2" id="KW-1133">Transmembrane helix</keyword>
<gene>
    <name evidence="4" type="ORF">F4827_006073</name>
</gene>
<dbReference type="InterPro" id="IPR017732">
    <property type="entry name" value="T4/T6SS_DotU"/>
</dbReference>
<evidence type="ECO:0000259" key="3">
    <source>
        <dbReference type="Pfam" id="PF09850"/>
    </source>
</evidence>
<keyword evidence="5" id="KW-1185">Reference proteome</keyword>
<dbReference type="PANTHER" id="PTHR38033:SF1">
    <property type="entry name" value="DOTU FAMILY TYPE IV_VI SECRETION SYSTEM PROTEIN"/>
    <property type="match status" value="1"/>
</dbReference>
<keyword evidence="2" id="KW-0812">Transmembrane</keyword>
<feature type="domain" description="Type IV / VI secretion system DotU" evidence="3">
    <location>
        <begin position="28"/>
        <end position="222"/>
    </location>
</feature>
<name>A0A7W9U370_9BURK</name>
<keyword evidence="2" id="KW-0472">Membrane</keyword>
<dbReference type="Gene3D" id="1.25.40.590">
    <property type="entry name" value="Type IV / VI secretion system, DotU"/>
    <property type="match status" value="1"/>
</dbReference>
<accession>A0A7W9U370</accession>
<evidence type="ECO:0000256" key="1">
    <source>
        <dbReference type="SAM" id="MobiDB-lite"/>
    </source>
</evidence>
<comment type="caution">
    <text evidence="4">The sequence shown here is derived from an EMBL/GenBank/DDBJ whole genome shotgun (WGS) entry which is preliminary data.</text>
</comment>
<evidence type="ECO:0000313" key="4">
    <source>
        <dbReference type="EMBL" id="MBB6106202.1"/>
    </source>
</evidence>
<dbReference type="RefSeq" id="WP_260175482.1">
    <property type="nucleotide sequence ID" value="NZ_JACHBW010000023.1"/>
</dbReference>
<organism evidence="4 5">
    <name type="scientific">Paraburkholderia bannensis</name>
    <dbReference type="NCBI Taxonomy" id="765414"/>
    <lineage>
        <taxon>Bacteria</taxon>
        <taxon>Pseudomonadati</taxon>
        <taxon>Pseudomonadota</taxon>
        <taxon>Betaproteobacteria</taxon>
        <taxon>Burkholderiales</taxon>
        <taxon>Burkholderiaceae</taxon>
        <taxon>Paraburkholderia</taxon>
    </lineage>
</organism>
<evidence type="ECO:0000313" key="5">
    <source>
        <dbReference type="Proteomes" id="UP000571554"/>
    </source>
</evidence>
<proteinExistence type="predicted"/>
<dbReference type="PANTHER" id="PTHR38033">
    <property type="entry name" value="MEMBRANE PROTEIN-RELATED"/>
    <property type="match status" value="1"/>
</dbReference>
<dbReference type="EMBL" id="JACHBW010000023">
    <property type="protein sequence ID" value="MBB6106202.1"/>
    <property type="molecule type" value="Genomic_DNA"/>
</dbReference>
<feature type="transmembrane region" description="Helical" evidence="2">
    <location>
        <begin position="204"/>
        <end position="224"/>
    </location>
</feature>
<feature type="region of interest" description="Disordered" evidence="1">
    <location>
        <begin position="1"/>
        <end position="24"/>
    </location>
</feature>